<evidence type="ECO:0000256" key="9">
    <source>
        <dbReference type="PIRNR" id="PIRNR004862"/>
    </source>
</evidence>
<comment type="caution">
    <text evidence="14">The sequence shown here is derived from an EMBL/GenBank/DDBJ whole genome shotgun (WGS) entry which is preliminary data.</text>
</comment>
<gene>
    <name evidence="14" type="primary">fliF</name>
    <name evidence="14" type="ORF">MM817_01870</name>
</gene>
<feature type="region of interest" description="Disordered" evidence="10">
    <location>
        <begin position="295"/>
        <end position="354"/>
    </location>
</feature>
<dbReference type="Gene3D" id="3.30.300.30">
    <property type="match status" value="1"/>
</dbReference>
<dbReference type="Pfam" id="PF01514">
    <property type="entry name" value="YscJ_FliF"/>
    <property type="match status" value="1"/>
</dbReference>
<evidence type="ECO:0000259" key="13">
    <source>
        <dbReference type="Pfam" id="PF08345"/>
    </source>
</evidence>
<dbReference type="InterPro" id="IPR013556">
    <property type="entry name" value="Flag_M-ring_C"/>
</dbReference>
<dbReference type="RefSeq" id="WP_241714067.1">
    <property type="nucleotide sequence ID" value="NZ_JALBUF010000005.1"/>
</dbReference>
<keyword evidence="14" id="KW-0282">Flagellum</keyword>
<evidence type="ECO:0000256" key="8">
    <source>
        <dbReference type="ARBA" id="ARBA00023143"/>
    </source>
</evidence>
<keyword evidence="15" id="KW-1185">Reference proteome</keyword>
<feature type="domain" description="Flagellar M-ring N-terminal" evidence="12">
    <location>
        <begin position="47"/>
        <end position="222"/>
    </location>
</feature>
<protein>
    <recommendedName>
        <fullName evidence="9">Flagellar M-ring protein</fullName>
    </recommendedName>
</protein>
<keyword evidence="14" id="KW-0969">Cilium</keyword>
<accession>A0A9X1V9F7</accession>
<sequence>MNEVFMNLIARIKSYYQGLESRQRRNVLLIAIFFILTIIILSFIFLNPNYQVVFSNLGAKSAGQITQKLDQMKIPYQLQGNSILVPAADADKVRIDMAMNGLPASGTIDYSSIFDQGNLFGMTSQELDLQTLDVLEQRIAQSIDSINGVESSQVNIVVPQQQTFLDPSVDMGAKASVLVTVGAGASLMPSQVFGIQQLVAHAVQGLNANQVSVIDQYGNDLSSTSMNAASIGASSQLTNELNMRTALEQSMESELKSSLVKLVGPGNVEVVVHANVTFNAVKQQQHIVKQGPILSDQAESSSSTGGASSSAGGIAGQATQNPNIPTYGTSGSGSGSSSADRSSTNNYDNSYTDTSTTFDPMQIQGYTVSVLINANSIKLTSALTQSIQSYVLTSMGQQATGKISPSVTVLGIPFAPGQGNTPVAPNFFNSPLAFGGLAALLLLGGGLTTFLVMRSRNRQRLTDDALDSLSVASLTSPPPEPEDVTLSKQLQELAVKKPDAFASLLRTWLSDE</sequence>
<dbReference type="GO" id="GO:0009431">
    <property type="term" value="C:bacterial-type flagellum basal body, MS ring"/>
    <property type="evidence" value="ECO:0007669"/>
    <property type="project" value="InterPro"/>
</dbReference>
<evidence type="ECO:0000256" key="4">
    <source>
        <dbReference type="ARBA" id="ARBA00022475"/>
    </source>
</evidence>
<feature type="transmembrane region" description="Helical" evidence="11">
    <location>
        <begin position="432"/>
        <end position="453"/>
    </location>
</feature>
<evidence type="ECO:0000256" key="10">
    <source>
        <dbReference type="SAM" id="MobiDB-lite"/>
    </source>
</evidence>
<keyword evidence="14" id="KW-0966">Cell projection</keyword>
<dbReference type="GO" id="GO:0003774">
    <property type="term" value="F:cytoskeletal motor activity"/>
    <property type="evidence" value="ECO:0007669"/>
    <property type="project" value="InterPro"/>
</dbReference>
<evidence type="ECO:0000259" key="12">
    <source>
        <dbReference type="Pfam" id="PF01514"/>
    </source>
</evidence>
<dbReference type="GO" id="GO:0005886">
    <property type="term" value="C:plasma membrane"/>
    <property type="evidence" value="ECO:0007669"/>
    <property type="project" value="UniProtKB-SubCell"/>
</dbReference>
<feature type="compositionally biased region" description="Low complexity" evidence="10">
    <location>
        <begin position="298"/>
        <end position="318"/>
    </location>
</feature>
<evidence type="ECO:0000256" key="1">
    <source>
        <dbReference type="ARBA" id="ARBA00004117"/>
    </source>
</evidence>
<proteinExistence type="inferred from homology"/>
<feature type="domain" description="Flagellar M-ring C-terminal" evidence="13">
    <location>
        <begin position="259"/>
        <end position="414"/>
    </location>
</feature>
<dbReference type="Proteomes" id="UP001139263">
    <property type="component" value="Unassembled WGS sequence"/>
</dbReference>
<evidence type="ECO:0000256" key="5">
    <source>
        <dbReference type="ARBA" id="ARBA00022692"/>
    </source>
</evidence>
<reference evidence="14" key="1">
    <citation type="submission" date="2022-03" db="EMBL/GenBank/DDBJ databases">
        <title>Draft Genome Sequence of Firmicute Strain S0AB, a Heterotrophic Iron/Sulfur-Oxidizing Extreme Acidophile.</title>
        <authorList>
            <person name="Vergara E."/>
            <person name="Pakostova E."/>
            <person name="Johnson D.B."/>
            <person name="Holmes D.S."/>
        </authorList>
    </citation>
    <scope>NUCLEOTIDE SEQUENCE</scope>
    <source>
        <strain evidence="14">S0AB</strain>
    </source>
</reference>
<comment type="similarity">
    <text evidence="3 9">Belongs to the FliF family.</text>
</comment>
<dbReference type="InterPro" id="IPR006182">
    <property type="entry name" value="FliF_N_dom"/>
</dbReference>
<keyword evidence="7 11" id="KW-0472">Membrane</keyword>
<evidence type="ECO:0000256" key="3">
    <source>
        <dbReference type="ARBA" id="ARBA00007971"/>
    </source>
</evidence>
<evidence type="ECO:0000256" key="2">
    <source>
        <dbReference type="ARBA" id="ARBA00004651"/>
    </source>
</evidence>
<feature type="transmembrane region" description="Helical" evidence="11">
    <location>
        <begin position="27"/>
        <end position="46"/>
    </location>
</feature>
<keyword evidence="6 11" id="KW-1133">Transmembrane helix</keyword>
<organism evidence="14 15">
    <name type="scientific">Sulfoacidibacillus ferrooxidans</name>
    <dbReference type="NCBI Taxonomy" id="2005001"/>
    <lineage>
        <taxon>Bacteria</taxon>
        <taxon>Bacillati</taxon>
        <taxon>Bacillota</taxon>
        <taxon>Bacilli</taxon>
        <taxon>Bacillales</taxon>
        <taxon>Alicyclobacillaceae</taxon>
        <taxon>Sulfoacidibacillus</taxon>
    </lineage>
</organism>
<dbReference type="Pfam" id="PF08345">
    <property type="entry name" value="YscJ_FliF_C"/>
    <property type="match status" value="1"/>
</dbReference>
<dbReference type="NCBIfam" id="TIGR00206">
    <property type="entry name" value="fliF"/>
    <property type="match status" value="1"/>
</dbReference>
<dbReference type="AlphaFoldDB" id="A0A9X1V9F7"/>
<dbReference type="PANTHER" id="PTHR30046">
    <property type="entry name" value="FLAGELLAR M-RING PROTEIN"/>
    <property type="match status" value="1"/>
</dbReference>
<evidence type="ECO:0000313" key="15">
    <source>
        <dbReference type="Proteomes" id="UP001139263"/>
    </source>
</evidence>
<dbReference type="PIRSF" id="PIRSF004862">
    <property type="entry name" value="FliF"/>
    <property type="match status" value="1"/>
</dbReference>
<keyword evidence="5 11" id="KW-0812">Transmembrane</keyword>
<name>A0A9X1V9F7_9BACL</name>
<dbReference type="PANTHER" id="PTHR30046:SF0">
    <property type="entry name" value="FLAGELLAR M-RING PROTEIN"/>
    <property type="match status" value="1"/>
</dbReference>
<comment type="function">
    <text evidence="9">The M ring may be actively involved in energy transduction.</text>
</comment>
<dbReference type="GO" id="GO:0071973">
    <property type="term" value="P:bacterial-type flagellum-dependent cell motility"/>
    <property type="evidence" value="ECO:0007669"/>
    <property type="project" value="InterPro"/>
</dbReference>
<comment type="subcellular location">
    <subcellularLocation>
        <location evidence="1 9">Bacterial flagellum basal body</location>
    </subcellularLocation>
    <subcellularLocation>
        <location evidence="2">Cell membrane</location>
        <topology evidence="2">Multi-pass membrane protein</topology>
    </subcellularLocation>
</comment>
<keyword evidence="4" id="KW-1003">Cell membrane</keyword>
<dbReference type="EMBL" id="JALBUF010000005">
    <property type="protein sequence ID" value="MCI0183587.1"/>
    <property type="molecule type" value="Genomic_DNA"/>
</dbReference>
<evidence type="ECO:0000313" key="14">
    <source>
        <dbReference type="EMBL" id="MCI0183587.1"/>
    </source>
</evidence>
<dbReference type="InterPro" id="IPR043427">
    <property type="entry name" value="YscJ/FliF"/>
</dbReference>
<keyword evidence="8 9" id="KW-0975">Bacterial flagellum</keyword>
<feature type="compositionally biased region" description="Polar residues" evidence="10">
    <location>
        <begin position="344"/>
        <end position="354"/>
    </location>
</feature>
<evidence type="ECO:0000256" key="11">
    <source>
        <dbReference type="SAM" id="Phobius"/>
    </source>
</evidence>
<dbReference type="InterPro" id="IPR000067">
    <property type="entry name" value="FlgMring_FliF"/>
</dbReference>
<dbReference type="InterPro" id="IPR045851">
    <property type="entry name" value="AMP-bd_C_sf"/>
</dbReference>
<dbReference type="PRINTS" id="PR01009">
    <property type="entry name" value="FLGMRINGFLIF"/>
</dbReference>
<evidence type="ECO:0000256" key="6">
    <source>
        <dbReference type="ARBA" id="ARBA00022989"/>
    </source>
</evidence>
<evidence type="ECO:0000256" key="7">
    <source>
        <dbReference type="ARBA" id="ARBA00023136"/>
    </source>
</evidence>